<dbReference type="PANTHER" id="PTHR10683">
    <property type="entry name" value="TRANSALDOLASE"/>
    <property type="match status" value="1"/>
</dbReference>
<protein>
    <recommendedName>
        <fullName evidence="4">Transaldolase</fullName>
    </recommendedName>
</protein>
<dbReference type="Gene3D" id="3.20.20.70">
    <property type="entry name" value="Aldolase class I"/>
    <property type="match status" value="1"/>
</dbReference>
<keyword evidence="3" id="KW-1185">Reference proteome</keyword>
<dbReference type="GO" id="GO:0004801">
    <property type="term" value="F:transaldolase activity"/>
    <property type="evidence" value="ECO:0007669"/>
    <property type="project" value="TreeGrafter"/>
</dbReference>
<accession>A0AAD7C9A8</accession>
<evidence type="ECO:0000313" key="2">
    <source>
        <dbReference type="EMBL" id="KAJ7642210.1"/>
    </source>
</evidence>
<dbReference type="EMBL" id="JARKIF010000004">
    <property type="protein sequence ID" value="KAJ7642210.1"/>
    <property type="molecule type" value="Genomic_DNA"/>
</dbReference>
<dbReference type="InterPro" id="IPR013785">
    <property type="entry name" value="Aldolase_TIM"/>
</dbReference>
<evidence type="ECO:0000256" key="1">
    <source>
        <dbReference type="ARBA" id="ARBA00023270"/>
    </source>
</evidence>
<dbReference type="Pfam" id="PF00923">
    <property type="entry name" value="TAL_FSA"/>
    <property type="match status" value="1"/>
</dbReference>
<name>A0AAD7C9A8_9AGAR</name>
<organism evidence="2 3">
    <name type="scientific">Roridomyces roridus</name>
    <dbReference type="NCBI Taxonomy" id="1738132"/>
    <lineage>
        <taxon>Eukaryota</taxon>
        <taxon>Fungi</taxon>
        <taxon>Dikarya</taxon>
        <taxon>Basidiomycota</taxon>
        <taxon>Agaricomycotina</taxon>
        <taxon>Agaricomycetes</taxon>
        <taxon>Agaricomycetidae</taxon>
        <taxon>Agaricales</taxon>
        <taxon>Marasmiineae</taxon>
        <taxon>Mycenaceae</taxon>
        <taxon>Roridomyces</taxon>
    </lineage>
</organism>
<dbReference type="PANTHER" id="PTHR10683:SF39">
    <property type="entry name" value="TRANSALDOLASE"/>
    <property type="match status" value="1"/>
</dbReference>
<proteinExistence type="predicted"/>
<dbReference type="GO" id="GO:0005975">
    <property type="term" value="P:carbohydrate metabolic process"/>
    <property type="evidence" value="ECO:0007669"/>
    <property type="project" value="InterPro"/>
</dbReference>
<dbReference type="InterPro" id="IPR001585">
    <property type="entry name" value="TAL/FSA"/>
</dbReference>
<dbReference type="GO" id="GO:0009052">
    <property type="term" value="P:pentose-phosphate shunt, non-oxidative branch"/>
    <property type="evidence" value="ECO:0007669"/>
    <property type="project" value="TreeGrafter"/>
</dbReference>
<evidence type="ECO:0000313" key="3">
    <source>
        <dbReference type="Proteomes" id="UP001221142"/>
    </source>
</evidence>
<sequence length="308" mass="33411">MDPAFAARYSTPQKFCDMTSNQALVHAQAVRPDNNHLLETAVELVSTQESPNFEQDVVDLLTVLLAKEVYPHLTGNVHAQTSPSAAHDTQKTVDHARKLVSLFAEQAANRTRNRVCIKIPAAPESLLACRDLQSEGIQTLATCLFSLPQAVAASQAGCVYVAPYFNELRVHFEQGLWKEYVDPKTEHPMSAVILNYSTVASLLTPPSQVIALTSLTPNHITIGGPILDQLAALPALSLDSFAPPAAATAVVPHGDYLADNGALLRKAIASDREVTRKLVDALDIFGKKEMETRQLVGAFVCHRLADDK</sequence>
<keyword evidence="1" id="KW-0704">Schiff base</keyword>
<dbReference type="Proteomes" id="UP001221142">
    <property type="component" value="Unassembled WGS sequence"/>
</dbReference>
<comment type="caution">
    <text evidence="2">The sequence shown here is derived from an EMBL/GenBank/DDBJ whole genome shotgun (WGS) entry which is preliminary data.</text>
</comment>
<gene>
    <name evidence="2" type="ORF">FB45DRAFT_1126604</name>
</gene>
<evidence type="ECO:0008006" key="4">
    <source>
        <dbReference type="Google" id="ProtNLM"/>
    </source>
</evidence>
<dbReference type="AlphaFoldDB" id="A0AAD7C9A8"/>
<dbReference type="SUPFAM" id="SSF51569">
    <property type="entry name" value="Aldolase"/>
    <property type="match status" value="1"/>
</dbReference>
<reference evidence="2" key="1">
    <citation type="submission" date="2023-03" db="EMBL/GenBank/DDBJ databases">
        <title>Massive genome expansion in bonnet fungi (Mycena s.s.) driven by repeated elements and novel gene families across ecological guilds.</title>
        <authorList>
            <consortium name="Lawrence Berkeley National Laboratory"/>
            <person name="Harder C.B."/>
            <person name="Miyauchi S."/>
            <person name="Viragh M."/>
            <person name="Kuo A."/>
            <person name="Thoen E."/>
            <person name="Andreopoulos B."/>
            <person name="Lu D."/>
            <person name="Skrede I."/>
            <person name="Drula E."/>
            <person name="Henrissat B."/>
            <person name="Morin E."/>
            <person name="Kohler A."/>
            <person name="Barry K."/>
            <person name="LaButti K."/>
            <person name="Morin E."/>
            <person name="Salamov A."/>
            <person name="Lipzen A."/>
            <person name="Mereny Z."/>
            <person name="Hegedus B."/>
            <person name="Baldrian P."/>
            <person name="Stursova M."/>
            <person name="Weitz H."/>
            <person name="Taylor A."/>
            <person name="Grigoriev I.V."/>
            <person name="Nagy L.G."/>
            <person name="Martin F."/>
            <person name="Kauserud H."/>
        </authorList>
    </citation>
    <scope>NUCLEOTIDE SEQUENCE</scope>
    <source>
        <strain evidence="2">9284</strain>
    </source>
</reference>